<dbReference type="PROSITE" id="PS50011">
    <property type="entry name" value="PROTEIN_KINASE_DOM"/>
    <property type="match status" value="1"/>
</dbReference>
<feature type="coiled-coil region" evidence="11">
    <location>
        <begin position="239"/>
        <end position="274"/>
    </location>
</feature>
<keyword evidence="4" id="KW-0812">Transmembrane</keyword>
<dbReference type="EC" id="4.6.1.2" evidence="3"/>
<dbReference type="FunFam" id="3.30.70.1230:FF:000030">
    <property type="entry name" value="Si:ch211-215j19.12"/>
    <property type="match status" value="1"/>
</dbReference>
<evidence type="ECO:0000256" key="9">
    <source>
        <dbReference type="ARBA" id="ARBA00023239"/>
    </source>
</evidence>
<evidence type="ECO:0000256" key="7">
    <source>
        <dbReference type="ARBA" id="ARBA00023136"/>
    </source>
</evidence>
<proteinExistence type="predicted"/>
<dbReference type="GO" id="GO:0004672">
    <property type="term" value="F:protein kinase activity"/>
    <property type="evidence" value="ECO:0007669"/>
    <property type="project" value="InterPro"/>
</dbReference>
<dbReference type="GO" id="GO:0004016">
    <property type="term" value="F:adenylate cyclase activity"/>
    <property type="evidence" value="ECO:0007669"/>
    <property type="project" value="TreeGrafter"/>
</dbReference>
<comment type="catalytic activity">
    <reaction evidence="1">
        <text>GTP = 3',5'-cyclic GMP + diphosphate</text>
        <dbReference type="Rhea" id="RHEA:13665"/>
        <dbReference type="ChEBI" id="CHEBI:33019"/>
        <dbReference type="ChEBI" id="CHEBI:37565"/>
        <dbReference type="ChEBI" id="CHEBI:57746"/>
        <dbReference type="EC" id="4.6.1.2"/>
    </reaction>
</comment>
<accession>A0A914UJC9</accession>
<comment type="subcellular location">
    <subcellularLocation>
        <location evidence="2">Membrane</location>
        <topology evidence="2">Single-pass membrane protein</topology>
    </subcellularLocation>
</comment>
<evidence type="ECO:0000259" key="13">
    <source>
        <dbReference type="PROSITE" id="PS50125"/>
    </source>
</evidence>
<dbReference type="Pfam" id="PF00211">
    <property type="entry name" value="Guanylate_cyc"/>
    <property type="match status" value="1"/>
</dbReference>
<protein>
    <recommendedName>
        <fullName evidence="3">guanylate cyclase</fullName>
        <ecNumber evidence="3">4.6.1.2</ecNumber>
    </recommendedName>
</protein>
<evidence type="ECO:0000256" key="4">
    <source>
        <dbReference type="ARBA" id="ARBA00022692"/>
    </source>
</evidence>
<dbReference type="InterPro" id="IPR011009">
    <property type="entry name" value="Kinase-like_dom_sf"/>
</dbReference>
<keyword evidence="14" id="KW-1185">Reference proteome</keyword>
<dbReference type="Pfam" id="PF07714">
    <property type="entry name" value="PK_Tyr_Ser-Thr"/>
    <property type="match status" value="1"/>
</dbReference>
<dbReference type="PROSITE" id="PS50125">
    <property type="entry name" value="GUANYLATE_CYCLASE_2"/>
    <property type="match status" value="1"/>
</dbReference>
<evidence type="ECO:0000256" key="10">
    <source>
        <dbReference type="ARBA" id="ARBA00023293"/>
    </source>
</evidence>
<dbReference type="InterPro" id="IPR001054">
    <property type="entry name" value="A/G_cyclase"/>
</dbReference>
<dbReference type="GO" id="GO:0007168">
    <property type="term" value="P:receptor guanylyl cyclase signaling pathway"/>
    <property type="evidence" value="ECO:0007669"/>
    <property type="project" value="TreeGrafter"/>
</dbReference>
<dbReference type="SUPFAM" id="SSF56112">
    <property type="entry name" value="Protein kinase-like (PK-like)"/>
    <property type="match status" value="1"/>
</dbReference>
<evidence type="ECO:0000256" key="8">
    <source>
        <dbReference type="ARBA" id="ARBA00023180"/>
    </source>
</evidence>
<dbReference type="PANTHER" id="PTHR11920">
    <property type="entry name" value="GUANYLYL CYCLASE"/>
    <property type="match status" value="1"/>
</dbReference>
<feature type="domain" description="Guanylate cyclase" evidence="13">
    <location>
        <begin position="320"/>
        <end position="450"/>
    </location>
</feature>
<evidence type="ECO:0000256" key="5">
    <source>
        <dbReference type="ARBA" id="ARBA00022741"/>
    </source>
</evidence>
<keyword evidence="9" id="KW-0456">Lyase</keyword>
<feature type="domain" description="Protein kinase" evidence="12">
    <location>
        <begin position="1"/>
        <end position="231"/>
    </location>
</feature>
<dbReference type="InterPro" id="IPR001245">
    <property type="entry name" value="Ser-Thr/Tyr_kinase_cat_dom"/>
</dbReference>
<dbReference type="PANTHER" id="PTHR11920:SF474">
    <property type="entry name" value="RECEPTOR-TYPE GUANYLATE CYCLASE GYC76C"/>
    <property type="match status" value="1"/>
</dbReference>
<dbReference type="Gene3D" id="3.30.70.1230">
    <property type="entry name" value="Nucleotide cyclase"/>
    <property type="match status" value="1"/>
</dbReference>
<evidence type="ECO:0000256" key="2">
    <source>
        <dbReference type="ARBA" id="ARBA00004167"/>
    </source>
</evidence>
<dbReference type="GO" id="GO:0004383">
    <property type="term" value="F:guanylate cyclase activity"/>
    <property type="evidence" value="ECO:0007669"/>
    <property type="project" value="UniProtKB-EC"/>
</dbReference>
<keyword evidence="10" id="KW-0141">cGMP biosynthesis</keyword>
<dbReference type="InterPro" id="IPR000719">
    <property type="entry name" value="Prot_kinase_dom"/>
</dbReference>
<sequence length="456" mass="51632">MTRDLRLELHQMVAIGNEFVNKIYGFVYEPPRIFAVSTYCSRKSLKEILENGQLRLENMFIVSFIMDILKGLKYLHQSPLGFHGNLKSKTCLVDATWRVLLANFGMVHMREGETDNNDSDLMWTAPELLRRNNKKTDMSKISLQHADVYSFGIILHEILSRAGPWGGAPFSCSEILEQLKYPTDDDYYRPNLKLIKNPHPAALETCKACWEEEPELRPKVQKVKKMLQPLAKGMKGNIADNLMSLLDRYKNNLLDVVEEKIAQLNEERMRSERLLLQMLPAQVAHALKNGLTVEAEHYPQVAHALKNGLTVEAEHYPSVTIYFSDIVGFTHMSSESTPMQVVHFLNDLYTVFDTILDDFDVYKVETIGDAYMMASGVPLANGINHAGEIASTALRLLESITDFKITHRPNDPLKLRMGIHSGSVVTGVVGVKMPRYCLFGSSVTFASQMESYGLRK</sequence>
<dbReference type="GO" id="GO:0005524">
    <property type="term" value="F:ATP binding"/>
    <property type="evidence" value="ECO:0007669"/>
    <property type="project" value="InterPro"/>
</dbReference>
<organism evidence="14 15">
    <name type="scientific">Plectus sambesii</name>
    <dbReference type="NCBI Taxonomy" id="2011161"/>
    <lineage>
        <taxon>Eukaryota</taxon>
        <taxon>Metazoa</taxon>
        <taxon>Ecdysozoa</taxon>
        <taxon>Nematoda</taxon>
        <taxon>Chromadorea</taxon>
        <taxon>Plectida</taxon>
        <taxon>Plectina</taxon>
        <taxon>Plectoidea</taxon>
        <taxon>Plectidae</taxon>
        <taxon>Plectus</taxon>
    </lineage>
</organism>
<dbReference type="SMART" id="SM00044">
    <property type="entry name" value="CYCc"/>
    <property type="match status" value="1"/>
</dbReference>
<dbReference type="GO" id="GO:0035556">
    <property type="term" value="P:intracellular signal transduction"/>
    <property type="evidence" value="ECO:0007669"/>
    <property type="project" value="InterPro"/>
</dbReference>
<dbReference type="WBParaSite" id="PSAMB.scaffold10588size3975.g33435.t2">
    <property type="protein sequence ID" value="PSAMB.scaffold10588size3975.g33435.t2"/>
    <property type="gene ID" value="PSAMB.scaffold10588size3975.g33435"/>
</dbReference>
<keyword evidence="11" id="KW-0175">Coiled coil</keyword>
<dbReference type="CDD" id="cd07302">
    <property type="entry name" value="CHD"/>
    <property type="match status" value="1"/>
</dbReference>
<dbReference type="GO" id="GO:0005886">
    <property type="term" value="C:plasma membrane"/>
    <property type="evidence" value="ECO:0007669"/>
    <property type="project" value="TreeGrafter"/>
</dbReference>
<dbReference type="InterPro" id="IPR050401">
    <property type="entry name" value="Cyclic_nucleotide_synthase"/>
</dbReference>
<keyword evidence="5" id="KW-0547">Nucleotide-binding</keyword>
<dbReference type="GO" id="GO:0001653">
    <property type="term" value="F:peptide receptor activity"/>
    <property type="evidence" value="ECO:0007669"/>
    <property type="project" value="TreeGrafter"/>
</dbReference>
<keyword evidence="8" id="KW-0325">Glycoprotein</keyword>
<dbReference type="SUPFAM" id="SSF55073">
    <property type="entry name" value="Nucleotide cyclase"/>
    <property type="match status" value="1"/>
</dbReference>
<evidence type="ECO:0000313" key="14">
    <source>
        <dbReference type="Proteomes" id="UP000887566"/>
    </source>
</evidence>
<keyword evidence="7" id="KW-0472">Membrane</keyword>
<dbReference type="Gene3D" id="1.10.510.10">
    <property type="entry name" value="Transferase(Phosphotransferase) domain 1"/>
    <property type="match status" value="1"/>
</dbReference>
<dbReference type="InterPro" id="IPR029787">
    <property type="entry name" value="Nucleotide_cyclase"/>
</dbReference>
<reference evidence="15" key="1">
    <citation type="submission" date="2022-11" db="UniProtKB">
        <authorList>
            <consortium name="WormBaseParasite"/>
        </authorList>
    </citation>
    <scope>IDENTIFICATION</scope>
</reference>
<evidence type="ECO:0000256" key="11">
    <source>
        <dbReference type="SAM" id="Coils"/>
    </source>
</evidence>
<evidence type="ECO:0000256" key="3">
    <source>
        <dbReference type="ARBA" id="ARBA00012202"/>
    </source>
</evidence>
<evidence type="ECO:0000313" key="15">
    <source>
        <dbReference type="WBParaSite" id="PSAMB.scaffold10588size3975.g33435.t2"/>
    </source>
</evidence>
<name>A0A914UJC9_9BILA</name>
<dbReference type="Proteomes" id="UP000887566">
    <property type="component" value="Unplaced"/>
</dbReference>
<evidence type="ECO:0000256" key="1">
    <source>
        <dbReference type="ARBA" id="ARBA00001436"/>
    </source>
</evidence>
<keyword evidence="6" id="KW-1133">Transmembrane helix</keyword>
<dbReference type="AlphaFoldDB" id="A0A914UJC9"/>
<evidence type="ECO:0000259" key="12">
    <source>
        <dbReference type="PROSITE" id="PS50011"/>
    </source>
</evidence>
<evidence type="ECO:0000256" key="6">
    <source>
        <dbReference type="ARBA" id="ARBA00022989"/>
    </source>
</evidence>